<accession>A0A1B6C761</accession>
<proteinExistence type="predicted"/>
<name>A0A1B6C761_9HEMI</name>
<reference evidence="1" key="1">
    <citation type="submission" date="2015-12" db="EMBL/GenBank/DDBJ databases">
        <title>De novo transcriptome assembly of four potential Pierce s Disease insect vectors from Arizona vineyards.</title>
        <authorList>
            <person name="Tassone E.E."/>
        </authorList>
    </citation>
    <scope>NUCLEOTIDE SEQUENCE</scope>
</reference>
<organism evidence="1">
    <name type="scientific">Clastoptera arizonana</name>
    <name type="common">Arizona spittle bug</name>
    <dbReference type="NCBI Taxonomy" id="38151"/>
    <lineage>
        <taxon>Eukaryota</taxon>
        <taxon>Metazoa</taxon>
        <taxon>Ecdysozoa</taxon>
        <taxon>Arthropoda</taxon>
        <taxon>Hexapoda</taxon>
        <taxon>Insecta</taxon>
        <taxon>Pterygota</taxon>
        <taxon>Neoptera</taxon>
        <taxon>Paraneoptera</taxon>
        <taxon>Hemiptera</taxon>
        <taxon>Auchenorrhyncha</taxon>
        <taxon>Cercopoidea</taxon>
        <taxon>Clastopteridae</taxon>
        <taxon>Clastoptera</taxon>
    </lineage>
</organism>
<gene>
    <name evidence="1" type="ORF">g.21016</name>
</gene>
<dbReference type="AlphaFoldDB" id="A0A1B6C761"/>
<evidence type="ECO:0000313" key="1">
    <source>
        <dbReference type="EMBL" id="JAS09337.1"/>
    </source>
</evidence>
<sequence>MSCCGAPKGRRCGCCDESYQMLADEKRKRNAPNPCIDICQRRHTSRSSLEKRQPKLRPKGLPQVTLDGKLVPSKIEYYEEHPFPEYPPPPWILPRLASRELRGGTHYIGCDCYKKNGLQDDCQRMECGVPPCTTKPDPCCDNSRFSPTLGIYIPYKTPDEYC</sequence>
<dbReference type="EMBL" id="GEDC01027961">
    <property type="protein sequence ID" value="JAS09337.1"/>
    <property type="molecule type" value="Transcribed_RNA"/>
</dbReference>
<protein>
    <submittedName>
        <fullName evidence="1">Uncharacterized protein</fullName>
    </submittedName>
</protein>